<dbReference type="PANTHER" id="PTHR30572">
    <property type="entry name" value="MEMBRANE COMPONENT OF TRANSPORTER-RELATED"/>
    <property type="match status" value="1"/>
</dbReference>
<evidence type="ECO:0000313" key="11">
    <source>
        <dbReference type="Proteomes" id="UP000438760"/>
    </source>
</evidence>
<comment type="similarity">
    <text evidence="6">Belongs to the ABC-4 integral membrane protein family.</text>
</comment>
<evidence type="ECO:0000259" key="8">
    <source>
        <dbReference type="Pfam" id="PF02687"/>
    </source>
</evidence>
<keyword evidence="5 7" id="KW-0472">Membrane</keyword>
<dbReference type="InterPro" id="IPR050250">
    <property type="entry name" value="Macrolide_Exporter_MacB"/>
</dbReference>
<dbReference type="Pfam" id="PF12704">
    <property type="entry name" value="MacB_PCD"/>
    <property type="match status" value="1"/>
</dbReference>
<dbReference type="AlphaFoldDB" id="A0A6I3LLY2"/>
<feature type="domain" description="ABC3 transporter permease C-terminal" evidence="8">
    <location>
        <begin position="293"/>
        <end position="406"/>
    </location>
</feature>
<dbReference type="PANTHER" id="PTHR30572:SF4">
    <property type="entry name" value="ABC TRANSPORTER PERMEASE YTRF"/>
    <property type="match status" value="1"/>
</dbReference>
<name>A0A6I3LLY2_9FLAO</name>
<keyword evidence="11" id="KW-1185">Reference proteome</keyword>
<feature type="transmembrane region" description="Helical" evidence="7">
    <location>
        <begin position="374"/>
        <end position="396"/>
    </location>
</feature>
<comment type="caution">
    <text evidence="10">The sequence shown here is derived from an EMBL/GenBank/DDBJ whole genome shotgun (WGS) entry which is preliminary data.</text>
</comment>
<dbReference type="EMBL" id="WMJX01000026">
    <property type="protein sequence ID" value="MTG98707.1"/>
    <property type="molecule type" value="Genomic_DNA"/>
</dbReference>
<dbReference type="GO" id="GO:0005886">
    <property type="term" value="C:plasma membrane"/>
    <property type="evidence" value="ECO:0007669"/>
    <property type="project" value="UniProtKB-SubCell"/>
</dbReference>
<dbReference type="OrthoDB" id="9770036at2"/>
<dbReference type="Pfam" id="PF02687">
    <property type="entry name" value="FtsX"/>
    <property type="match status" value="1"/>
</dbReference>
<feature type="transmembrane region" description="Helical" evidence="7">
    <location>
        <begin position="338"/>
        <end position="362"/>
    </location>
</feature>
<dbReference type="InterPro" id="IPR003838">
    <property type="entry name" value="ABC3_permease_C"/>
</dbReference>
<evidence type="ECO:0000256" key="6">
    <source>
        <dbReference type="ARBA" id="ARBA00038076"/>
    </source>
</evidence>
<proteinExistence type="inferred from homology"/>
<dbReference type="InterPro" id="IPR025857">
    <property type="entry name" value="MacB_PCD"/>
</dbReference>
<keyword evidence="4 7" id="KW-1133">Transmembrane helix</keyword>
<feature type="transmembrane region" description="Helical" evidence="7">
    <location>
        <begin position="289"/>
        <end position="314"/>
    </location>
</feature>
<evidence type="ECO:0000256" key="4">
    <source>
        <dbReference type="ARBA" id="ARBA00022989"/>
    </source>
</evidence>
<protein>
    <submittedName>
        <fullName evidence="10">FtsX-like permease family protein</fullName>
    </submittedName>
</protein>
<evidence type="ECO:0000256" key="7">
    <source>
        <dbReference type="SAM" id="Phobius"/>
    </source>
</evidence>
<dbReference type="Proteomes" id="UP000438760">
    <property type="component" value="Unassembled WGS sequence"/>
</dbReference>
<keyword evidence="2" id="KW-1003">Cell membrane</keyword>
<gene>
    <name evidence="10" type="ORF">GJV76_11305</name>
</gene>
<feature type="transmembrane region" description="Helical" evidence="7">
    <location>
        <begin position="20"/>
        <end position="47"/>
    </location>
</feature>
<accession>A0A6I3LLY2</accession>
<dbReference type="GO" id="GO:0022857">
    <property type="term" value="F:transmembrane transporter activity"/>
    <property type="evidence" value="ECO:0007669"/>
    <property type="project" value="TreeGrafter"/>
</dbReference>
<organism evidence="10 11">
    <name type="scientific">Myroides albus</name>
    <dbReference type="NCBI Taxonomy" id="2562892"/>
    <lineage>
        <taxon>Bacteria</taxon>
        <taxon>Pseudomonadati</taxon>
        <taxon>Bacteroidota</taxon>
        <taxon>Flavobacteriia</taxon>
        <taxon>Flavobacteriales</taxon>
        <taxon>Flavobacteriaceae</taxon>
        <taxon>Myroides</taxon>
    </lineage>
</organism>
<dbReference type="RefSeq" id="WP_155092728.1">
    <property type="nucleotide sequence ID" value="NZ_CP102754.1"/>
</dbReference>
<evidence type="ECO:0000256" key="2">
    <source>
        <dbReference type="ARBA" id="ARBA00022475"/>
    </source>
</evidence>
<comment type="subcellular location">
    <subcellularLocation>
        <location evidence="1">Cell membrane</location>
        <topology evidence="1">Multi-pass membrane protein</topology>
    </subcellularLocation>
</comment>
<keyword evidence="3 7" id="KW-0812">Transmembrane</keyword>
<feature type="domain" description="MacB-like periplasmic core" evidence="9">
    <location>
        <begin position="23"/>
        <end position="227"/>
    </location>
</feature>
<evidence type="ECO:0000259" key="9">
    <source>
        <dbReference type="Pfam" id="PF12704"/>
    </source>
</evidence>
<evidence type="ECO:0000256" key="3">
    <source>
        <dbReference type="ARBA" id="ARBA00022692"/>
    </source>
</evidence>
<evidence type="ECO:0000256" key="5">
    <source>
        <dbReference type="ARBA" id="ARBA00023136"/>
    </source>
</evidence>
<evidence type="ECO:0000313" key="10">
    <source>
        <dbReference type="EMBL" id="MTG98707.1"/>
    </source>
</evidence>
<evidence type="ECO:0000256" key="1">
    <source>
        <dbReference type="ARBA" id="ARBA00004651"/>
    </source>
</evidence>
<sequence length="413" mass="46014">MWKIALENTKIAIMSIRSQLLRTCITVFIIAIGIWALVGILSVVSALRNTILEDFSSMGANTFSISQYDMAGKMAKNKSTAKSNPIITYDQARKFKEEYQYPFSVTSLSFTAATNIEVKKDEVKTDPEISIIGCDENYLPNSGLKVEQGRNLSYTDIKNDHYVCVVGSDFSKKMFKDYNPINQIISIRGYKFKVIGILKEQGSTFGNNEDQRVFIPIQIARSIFNAADINYTIKVSIMQEGHLNTSIDQAIIDFRNIRRLTPAHTSDFGIERSDDMLRSMIKQTEMLNLAAWLIGLITILGSSIALMNIMLVSVTERTREIGVRKALGAKRKTIAQQFFTETVIIGQLGGILGTVLGILTAYGLSSLMHFTFTIPWSAILSAFITTFIVAVLSGLYPALKASKLDPVEALRYE</sequence>
<reference evidence="10 11" key="1">
    <citation type="submission" date="2019-11" db="EMBL/GenBank/DDBJ databases">
        <title>Genome of Strain BIT-d1.</title>
        <authorList>
            <person name="Yang Y."/>
        </authorList>
    </citation>
    <scope>NUCLEOTIDE SEQUENCE [LARGE SCALE GENOMIC DNA]</scope>
    <source>
        <strain evidence="10 11">BIT-d1</strain>
    </source>
</reference>